<gene>
    <name evidence="3" type="ORF">ACFONL_01300</name>
</gene>
<dbReference type="Pfam" id="PF08241">
    <property type="entry name" value="Methyltransf_11"/>
    <property type="match status" value="1"/>
</dbReference>
<evidence type="ECO:0000313" key="4">
    <source>
        <dbReference type="Proteomes" id="UP001595704"/>
    </source>
</evidence>
<sequence>MGVMYGTEVATATTVVDMIDEYDRKNAAMDDELQAFERAFGDLELAASIHGTYAEPVIDRRPYVHADRLRKTLLKSGWKAIYNRLQIDRIASAKDRQLFERTLQDPPPLTLDNAKATFGDYLMRPRHHILRGLAEVFAGLDPAYRSHSKVKIGVKGLPKRVILTSFGDYSGTYGRDRLRDIVNALAAYRNQPLMEQAEFIAIGDAHKNGDDAHLDGRPIHYYRNGKSELEPSPDRGLTIRRFGNGNAHVFFAPQTLRDINMALAEYYGEVLPDVDPDAPERAPSTAVAKDLQFYWSPPDVISRALEFAGVHDLREWGRNPPPSSRILEPSCGDGRIMDAIRERGHAVFGIEYHPGRAAQSRAKGHSVLTANFLDQPATPDFDKVMMNPPFYGRHYVKHVRHALRFLKPGGRLVAILPATARYDHGELDGEWDDLPVGSFAEAGTNVPTVLLRMQVKDLRHD</sequence>
<comment type="caution">
    <text evidence="3">The sequence shown here is derived from an EMBL/GenBank/DDBJ whole genome shotgun (WGS) entry which is preliminary data.</text>
</comment>
<dbReference type="SUPFAM" id="SSF53335">
    <property type="entry name" value="S-adenosyl-L-methionine-dependent methyltransferases"/>
    <property type="match status" value="1"/>
</dbReference>
<dbReference type="EMBL" id="JBHRYC010000015">
    <property type="protein sequence ID" value="MFC3636027.1"/>
    <property type="molecule type" value="Genomic_DNA"/>
</dbReference>
<feature type="domain" description="DUF4942" evidence="2">
    <location>
        <begin position="71"/>
        <end position="269"/>
    </location>
</feature>
<protein>
    <submittedName>
        <fullName evidence="3">DUF4942 domain-containing protein</fullName>
    </submittedName>
</protein>
<evidence type="ECO:0000313" key="3">
    <source>
        <dbReference type="EMBL" id="MFC3636027.1"/>
    </source>
</evidence>
<dbReference type="Pfam" id="PF13708">
    <property type="entry name" value="DUF4942"/>
    <property type="match status" value="1"/>
</dbReference>
<accession>A0ABV7UBK1</accession>
<dbReference type="CDD" id="cd02440">
    <property type="entry name" value="AdoMet_MTases"/>
    <property type="match status" value="1"/>
</dbReference>
<feature type="domain" description="Methyltransferase type 11" evidence="1">
    <location>
        <begin position="327"/>
        <end position="413"/>
    </location>
</feature>
<dbReference type="Gene3D" id="3.40.50.150">
    <property type="entry name" value="Vaccinia Virus protein VP39"/>
    <property type="match status" value="1"/>
</dbReference>
<keyword evidence="4" id="KW-1185">Reference proteome</keyword>
<reference evidence="4" key="1">
    <citation type="journal article" date="2019" name="Int. J. Syst. Evol. Microbiol.">
        <title>The Global Catalogue of Microorganisms (GCM) 10K type strain sequencing project: providing services to taxonomists for standard genome sequencing and annotation.</title>
        <authorList>
            <consortium name="The Broad Institute Genomics Platform"/>
            <consortium name="The Broad Institute Genome Sequencing Center for Infectious Disease"/>
            <person name="Wu L."/>
            <person name="Ma J."/>
        </authorList>
    </citation>
    <scope>NUCLEOTIDE SEQUENCE [LARGE SCALE GENOMIC DNA]</scope>
    <source>
        <strain evidence="4">KCTC 42282</strain>
    </source>
</reference>
<proteinExistence type="predicted"/>
<dbReference type="Proteomes" id="UP001595704">
    <property type="component" value="Unassembled WGS sequence"/>
</dbReference>
<name>A0ABV7UBK1_9HYPH</name>
<dbReference type="InterPro" id="IPR029063">
    <property type="entry name" value="SAM-dependent_MTases_sf"/>
</dbReference>
<dbReference type="InterPro" id="IPR013216">
    <property type="entry name" value="Methyltransf_11"/>
</dbReference>
<evidence type="ECO:0000259" key="2">
    <source>
        <dbReference type="Pfam" id="PF13708"/>
    </source>
</evidence>
<dbReference type="PRINTS" id="PR00507">
    <property type="entry name" value="N12N6MTFRASE"/>
</dbReference>
<organism evidence="3 4">
    <name type="scientific">Camelimonas fluminis</name>
    <dbReference type="NCBI Taxonomy" id="1576911"/>
    <lineage>
        <taxon>Bacteria</taxon>
        <taxon>Pseudomonadati</taxon>
        <taxon>Pseudomonadota</taxon>
        <taxon>Alphaproteobacteria</taxon>
        <taxon>Hyphomicrobiales</taxon>
        <taxon>Chelatococcaceae</taxon>
        <taxon>Camelimonas</taxon>
    </lineage>
</organism>
<dbReference type="InterPro" id="IPR031339">
    <property type="entry name" value="DUF4942"/>
</dbReference>
<evidence type="ECO:0000259" key="1">
    <source>
        <dbReference type="Pfam" id="PF08241"/>
    </source>
</evidence>
<dbReference type="RefSeq" id="WP_191321520.1">
    <property type="nucleotide sequence ID" value="NZ_BNCG01000107.1"/>
</dbReference>